<evidence type="ECO:0000256" key="8">
    <source>
        <dbReference type="RuleBase" id="RU363075"/>
    </source>
</evidence>
<accession>A0A3S5AXC0</accession>
<dbReference type="Pfam" id="PF03901">
    <property type="entry name" value="Glyco_transf_22"/>
    <property type="match status" value="1"/>
</dbReference>
<keyword evidence="10" id="KW-1185">Reference proteome</keyword>
<protein>
    <recommendedName>
        <fullName evidence="8">Mannosyltransferase</fullName>
        <ecNumber evidence="8">2.4.1.-</ecNumber>
    </recommendedName>
</protein>
<dbReference type="GO" id="GO:0005789">
    <property type="term" value="C:endoplasmic reticulum membrane"/>
    <property type="evidence" value="ECO:0007669"/>
    <property type="project" value="UniProtKB-SubCell"/>
</dbReference>
<feature type="transmembrane region" description="Helical" evidence="8">
    <location>
        <begin position="12"/>
        <end position="38"/>
    </location>
</feature>
<dbReference type="GO" id="GO:0000026">
    <property type="term" value="F:alpha-1,2-mannosyltransferase activity"/>
    <property type="evidence" value="ECO:0007669"/>
    <property type="project" value="TreeGrafter"/>
</dbReference>
<evidence type="ECO:0000256" key="6">
    <source>
        <dbReference type="ARBA" id="ARBA00022989"/>
    </source>
</evidence>
<comment type="caution">
    <text evidence="8">Lacks conserved residue(s) required for the propagation of feature annotation.</text>
</comment>
<evidence type="ECO:0000313" key="10">
    <source>
        <dbReference type="Proteomes" id="UP000784294"/>
    </source>
</evidence>
<comment type="similarity">
    <text evidence="8">Belongs to the glycosyltransferase 22 family.</text>
</comment>
<evidence type="ECO:0000313" key="9">
    <source>
        <dbReference type="EMBL" id="VEL31024.1"/>
    </source>
</evidence>
<dbReference type="EC" id="2.4.1.-" evidence="8"/>
<keyword evidence="6 8" id="KW-1133">Transmembrane helix</keyword>
<feature type="transmembrane region" description="Helical" evidence="8">
    <location>
        <begin position="50"/>
        <end position="69"/>
    </location>
</feature>
<keyword evidence="5 8" id="KW-0256">Endoplasmic reticulum</keyword>
<sequence>MDRLFYGRWTCSLVNFLHFNMLADAGAFYGVHAWHWYITEGLPVLLSGQLPFFLAGLGLACWHCLSWAASIQTIPSNIDDSLCHLKQQYHHHNIDEKSIRSRLATVRPENL</sequence>
<dbReference type="PANTHER" id="PTHR22760:SF4">
    <property type="entry name" value="GPI MANNOSYLTRANSFERASE 3"/>
    <property type="match status" value="1"/>
</dbReference>
<evidence type="ECO:0000256" key="5">
    <source>
        <dbReference type="ARBA" id="ARBA00022824"/>
    </source>
</evidence>
<keyword evidence="2 8" id="KW-0328">Glycosyltransferase</keyword>
<name>A0A3S5AXC0_9PLAT</name>
<dbReference type="PANTHER" id="PTHR22760">
    <property type="entry name" value="GLYCOSYLTRANSFERASE"/>
    <property type="match status" value="1"/>
</dbReference>
<reference evidence="9" key="1">
    <citation type="submission" date="2018-11" db="EMBL/GenBank/DDBJ databases">
        <authorList>
            <consortium name="Pathogen Informatics"/>
        </authorList>
    </citation>
    <scope>NUCLEOTIDE SEQUENCE</scope>
</reference>
<evidence type="ECO:0000256" key="3">
    <source>
        <dbReference type="ARBA" id="ARBA00022679"/>
    </source>
</evidence>
<dbReference type="GO" id="GO:0006506">
    <property type="term" value="P:GPI anchor biosynthetic process"/>
    <property type="evidence" value="ECO:0007669"/>
    <property type="project" value="TreeGrafter"/>
</dbReference>
<dbReference type="AlphaFoldDB" id="A0A3S5AXC0"/>
<evidence type="ECO:0000256" key="7">
    <source>
        <dbReference type="ARBA" id="ARBA00023136"/>
    </source>
</evidence>
<proteinExistence type="inferred from homology"/>
<dbReference type="OrthoDB" id="6284481at2759"/>
<dbReference type="Proteomes" id="UP000784294">
    <property type="component" value="Unassembled WGS sequence"/>
</dbReference>
<dbReference type="InterPro" id="IPR005599">
    <property type="entry name" value="GPI_mannosylTrfase"/>
</dbReference>
<evidence type="ECO:0000256" key="4">
    <source>
        <dbReference type="ARBA" id="ARBA00022692"/>
    </source>
</evidence>
<keyword evidence="7 8" id="KW-0472">Membrane</keyword>
<dbReference type="EMBL" id="CAAALY010117836">
    <property type="protein sequence ID" value="VEL31024.1"/>
    <property type="molecule type" value="Genomic_DNA"/>
</dbReference>
<evidence type="ECO:0000256" key="1">
    <source>
        <dbReference type="ARBA" id="ARBA00004477"/>
    </source>
</evidence>
<feature type="non-terminal residue" evidence="9">
    <location>
        <position position="111"/>
    </location>
</feature>
<keyword evidence="3" id="KW-0808">Transferase</keyword>
<keyword evidence="4 8" id="KW-0812">Transmembrane</keyword>
<comment type="subcellular location">
    <subcellularLocation>
        <location evidence="1 8">Endoplasmic reticulum membrane</location>
        <topology evidence="1 8">Multi-pass membrane protein</topology>
    </subcellularLocation>
</comment>
<comment type="caution">
    <text evidence="9">The sequence shown here is derived from an EMBL/GenBank/DDBJ whole genome shotgun (WGS) entry which is preliminary data.</text>
</comment>
<organism evidence="9 10">
    <name type="scientific">Protopolystoma xenopodis</name>
    <dbReference type="NCBI Taxonomy" id="117903"/>
    <lineage>
        <taxon>Eukaryota</taxon>
        <taxon>Metazoa</taxon>
        <taxon>Spiralia</taxon>
        <taxon>Lophotrochozoa</taxon>
        <taxon>Platyhelminthes</taxon>
        <taxon>Monogenea</taxon>
        <taxon>Polyopisthocotylea</taxon>
        <taxon>Polystomatidea</taxon>
        <taxon>Polystomatidae</taxon>
        <taxon>Protopolystoma</taxon>
    </lineage>
</organism>
<evidence type="ECO:0000256" key="2">
    <source>
        <dbReference type="ARBA" id="ARBA00022676"/>
    </source>
</evidence>
<gene>
    <name evidence="9" type="ORF">PXEA_LOCUS24464</name>
</gene>